<dbReference type="EMBL" id="JAUKTV010000017">
    <property type="protein sequence ID" value="KAK0710577.1"/>
    <property type="molecule type" value="Genomic_DNA"/>
</dbReference>
<organism evidence="1 2">
    <name type="scientific">Apiosordaria backusii</name>
    <dbReference type="NCBI Taxonomy" id="314023"/>
    <lineage>
        <taxon>Eukaryota</taxon>
        <taxon>Fungi</taxon>
        <taxon>Dikarya</taxon>
        <taxon>Ascomycota</taxon>
        <taxon>Pezizomycotina</taxon>
        <taxon>Sordariomycetes</taxon>
        <taxon>Sordariomycetidae</taxon>
        <taxon>Sordariales</taxon>
        <taxon>Lasiosphaeriaceae</taxon>
        <taxon>Apiosordaria</taxon>
    </lineage>
</organism>
<dbReference type="AlphaFoldDB" id="A0AA40A7C5"/>
<reference evidence="1" key="1">
    <citation type="submission" date="2023-06" db="EMBL/GenBank/DDBJ databases">
        <title>Genome-scale phylogeny and comparative genomics of the fungal order Sordariales.</title>
        <authorList>
            <consortium name="Lawrence Berkeley National Laboratory"/>
            <person name="Hensen N."/>
            <person name="Bonometti L."/>
            <person name="Westerberg I."/>
            <person name="Brannstrom I.O."/>
            <person name="Guillou S."/>
            <person name="Cros-Aarteil S."/>
            <person name="Calhoun S."/>
            <person name="Haridas S."/>
            <person name="Kuo A."/>
            <person name="Mondo S."/>
            <person name="Pangilinan J."/>
            <person name="Riley R."/>
            <person name="Labutti K."/>
            <person name="Andreopoulos B."/>
            <person name="Lipzen A."/>
            <person name="Chen C."/>
            <person name="Yanf M."/>
            <person name="Daum C."/>
            <person name="Ng V."/>
            <person name="Clum A."/>
            <person name="Steindorff A."/>
            <person name="Ohm R."/>
            <person name="Martin F."/>
            <person name="Silar P."/>
            <person name="Natvig D."/>
            <person name="Lalanne C."/>
            <person name="Gautier V."/>
            <person name="Ament-Velasquez S.L."/>
            <person name="Kruys A."/>
            <person name="Hutchinson M.I."/>
            <person name="Powell A.J."/>
            <person name="Barry K."/>
            <person name="Miller A.N."/>
            <person name="Grigoriev I.V."/>
            <person name="Debuchy R."/>
            <person name="Gladieux P."/>
            <person name="Thoren M.H."/>
            <person name="Johannesson H."/>
        </authorList>
    </citation>
    <scope>NUCLEOTIDE SEQUENCE</scope>
    <source>
        <strain evidence="1">CBS 540.89</strain>
    </source>
</reference>
<protein>
    <submittedName>
        <fullName evidence="1">Uncharacterized protein</fullName>
    </submittedName>
</protein>
<keyword evidence="2" id="KW-1185">Reference proteome</keyword>
<gene>
    <name evidence="1" type="ORF">B0T21DRAFT_297935</name>
</gene>
<feature type="non-terminal residue" evidence="1">
    <location>
        <position position="1"/>
    </location>
</feature>
<name>A0AA40A7C5_9PEZI</name>
<accession>A0AA40A7C5</accession>
<evidence type="ECO:0000313" key="2">
    <source>
        <dbReference type="Proteomes" id="UP001172159"/>
    </source>
</evidence>
<evidence type="ECO:0000313" key="1">
    <source>
        <dbReference type="EMBL" id="KAK0710577.1"/>
    </source>
</evidence>
<proteinExistence type="predicted"/>
<sequence length="56" mass="6333">NLYTSYLHLSLTNSFNYPLAINGLQDYILSILKAKGSFSVFNKGIKRKGLLKRSLL</sequence>
<comment type="caution">
    <text evidence="1">The sequence shown here is derived from an EMBL/GenBank/DDBJ whole genome shotgun (WGS) entry which is preliminary data.</text>
</comment>
<dbReference type="Proteomes" id="UP001172159">
    <property type="component" value="Unassembled WGS sequence"/>
</dbReference>